<keyword evidence="1" id="KW-0805">Transcription regulation</keyword>
<dbReference type="Proteomes" id="UP000679725">
    <property type="component" value="Unassembled WGS sequence"/>
</dbReference>
<evidence type="ECO:0000256" key="1">
    <source>
        <dbReference type="ARBA" id="ARBA00023015"/>
    </source>
</evidence>
<name>A0ABM8UVN3_9BACT</name>
<dbReference type="Pfam" id="PF12833">
    <property type="entry name" value="HTH_18"/>
    <property type="match status" value="1"/>
</dbReference>
<dbReference type="EMBL" id="CAJRAU010000006">
    <property type="protein sequence ID" value="CAG5072280.1"/>
    <property type="molecule type" value="Genomic_DNA"/>
</dbReference>
<keyword evidence="2" id="KW-0238">DNA-binding</keyword>
<dbReference type="InterPro" id="IPR009057">
    <property type="entry name" value="Homeodomain-like_sf"/>
</dbReference>
<comment type="caution">
    <text evidence="5">The sequence shown here is derived from an EMBL/GenBank/DDBJ whole genome shotgun (WGS) entry which is preliminary data.</text>
</comment>
<dbReference type="PANTHER" id="PTHR43280:SF32">
    <property type="entry name" value="TRANSCRIPTIONAL REGULATORY PROTEIN"/>
    <property type="match status" value="1"/>
</dbReference>
<dbReference type="RefSeq" id="WP_215235390.1">
    <property type="nucleotide sequence ID" value="NZ_CAJRAU010000006.1"/>
</dbReference>
<dbReference type="InterPro" id="IPR037923">
    <property type="entry name" value="HTH-like"/>
</dbReference>
<dbReference type="InterPro" id="IPR018060">
    <property type="entry name" value="HTH_AraC"/>
</dbReference>
<keyword evidence="6" id="KW-1185">Reference proteome</keyword>
<dbReference type="Gene3D" id="1.10.10.60">
    <property type="entry name" value="Homeodomain-like"/>
    <property type="match status" value="1"/>
</dbReference>
<feature type="domain" description="HTH araC/xylS-type" evidence="4">
    <location>
        <begin position="213"/>
        <end position="294"/>
    </location>
</feature>
<accession>A0ABM8UVN3</accession>
<evidence type="ECO:0000256" key="2">
    <source>
        <dbReference type="ARBA" id="ARBA00023125"/>
    </source>
</evidence>
<proteinExistence type="predicted"/>
<protein>
    <submittedName>
        <fullName evidence="5">HTH-type transcriptional activator RhaR</fullName>
    </submittedName>
</protein>
<dbReference type="SMART" id="SM00342">
    <property type="entry name" value="HTH_ARAC"/>
    <property type="match status" value="1"/>
</dbReference>
<dbReference type="SUPFAM" id="SSF51215">
    <property type="entry name" value="Regulatory protein AraC"/>
    <property type="match status" value="1"/>
</dbReference>
<evidence type="ECO:0000313" key="5">
    <source>
        <dbReference type="EMBL" id="CAG5072280.1"/>
    </source>
</evidence>
<dbReference type="PRINTS" id="PR00032">
    <property type="entry name" value="HTHARAC"/>
</dbReference>
<dbReference type="InterPro" id="IPR020449">
    <property type="entry name" value="Tscrpt_reg_AraC-type_HTH"/>
</dbReference>
<evidence type="ECO:0000256" key="3">
    <source>
        <dbReference type="ARBA" id="ARBA00023163"/>
    </source>
</evidence>
<dbReference type="SUPFAM" id="SSF46689">
    <property type="entry name" value="Homeodomain-like"/>
    <property type="match status" value="1"/>
</dbReference>
<organism evidence="5 6">
    <name type="scientific">Dyadobacter linearis</name>
    <dbReference type="NCBI Taxonomy" id="2823330"/>
    <lineage>
        <taxon>Bacteria</taxon>
        <taxon>Pseudomonadati</taxon>
        <taxon>Bacteroidota</taxon>
        <taxon>Cytophagia</taxon>
        <taxon>Cytophagales</taxon>
        <taxon>Spirosomataceae</taxon>
        <taxon>Dyadobacter</taxon>
    </lineage>
</organism>
<gene>
    <name evidence="5" type="primary">rhaR_9</name>
    <name evidence="5" type="ORF">DYBT9623_04101</name>
</gene>
<dbReference type="PROSITE" id="PS01124">
    <property type="entry name" value="HTH_ARAC_FAMILY_2"/>
    <property type="match status" value="1"/>
</dbReference>
<evidence type="ECO:0000259" key="4">
    <source>
        <dbReference type="PROSITE" id="PS01124"/>
    </source>
</evidence>
<reference evidence="5 6" key="1">
    <citation type="submission" date="2021-04" db="EMBL/GenBank/DDBJ databases">
        <authorList>
            <person name="Rodrigo-Torres L."/>
            <person name="Arahal R. D."/>
            <person name="Lucena T."/>
        </authorList>
    </citation>
    <scope>NUCLEOTIDE SEQUENCE [LARGE SCALE GENOMIC DNA]</scope>
    <source>
        <strain evidence="5 6">CECT 9623</strain>
    </source>
</reference>
<evidence type="ECO:0000313" key="6">
    <source>
        <dbReference type="Proteomes" id="UP000679725"/>
    </source>
</evidence>
<dbReference type="PANTHER" id="PTHR43280">
    <property type="entry name" value="ARAC-FAMILY TRANSCRIPTIONAL REGULATOR"/>
    <property type="match status" value="1"/>
</dbReference>
<sequence>MEQFEIVQRAESRAPDILFKPAQFRISVVGEDQCTLASYNRRDFYKISLILTGRSRLLYANRGIEIVAPALVFTNPLIPYSWEMLHEEPSGYFCILSDSFLHHNGRTENLEESPLFKVGGDPIYHLNSEQTAYLESIFQRIKQEADSEYVFKLDVIRNQVSLIIHEAIKMQPALAYFTHTNASSRIAKLFLTLLEKQFPVDSPENMLKLKKASDYAENLSVHVNHLNAAVQEVTGRSTTAHINDRLLTEAKSLLQYTTWSVADIAFSLGFEYASYFNNFFKKHTGNTPLVFRKSL</sequence>
<keyword evidence="3" id="KW-0804">Transcription</keyword>